<dbReference type="RefSeq" id="WP_239124276.1">
    <property type="nucleotide sequence ID" value="NZ_BONY01000065.1"/>
</dbReference>
<protein>
    <submittedName>
        <fullName evidence="3">Lipase</fullName>
    </submittedName>
</protein>
<evidence type="ECO:0000256" key="1">
    <source>
        <dbReference type="ARBA" id="ARBA00022801"/>
    </source>
</evidence>
<sequence length="216" mass="23870">MITEDRSILDLEAPAPDLALPDADVYFGDPARPVVMLLHGGFWRPEYDRIHLRPMAVALRDLGWPVYSAEFRREPGNPVATVQDVRAAFEAINRDVIVVGHSAGGHLALLLDAPKTIALAPVADLTMARDLDLDNNAVNDFLGSHSQHDFEPRAQQAVLVHGIEDEVVPYPVSQAYHARYPSTRLVPLPDTGHFALIDPRSDAWPIVIQELDRLLA</sequence>
<dbReference type="Proteomes" id="UP000612899">
    <property type="component" value="Unassembled WGS sequence"/>
</dbReference>
<evidence type="ECO:0000313" key="3">
    <source>
        <dbReference type="EMBL" id="GIH09279.1"/>
    </source>
</evidence>
<accession>A0A8J3VJC2</accession>
<dbReference type="PANTHER" id="PTHR48081">
    <property type="entry name" value="AB HYDROLASE SUPERFAMILY PROTEIN C4A8.06C"/>
    <property type="match status" value="1"/>
</dbReference>
<dbReference type="AlphaFoldDB" id="A0A8J3VJC2"/>
<gene>
    <name evidence="3" type="ORF">Rhe02_73460</name>
</gene>
<keyword evidence="4" id="KW-1185">Reference proteome</keyword>
<dbReference type="SUPFAM" id="SSF53474">
    <property type="entry name" value="alpha/beta-Hydrolases"/>
    <property type="match status" value="1"/>
</dbReference>
<dbReference type="EMBL" id="BONY01000065">
    <property type="protein sequence ID" value="GIH09279.1"/>
    <property type="molecule type" value="Genomic_DNA"/>
</dbReference>
<reference evidence="3" key="1">
    <citation type="submission" date="2021-01" db="EMBL/GenBank/DDBJ databases">
        <title>Whole genome shotgun sequence of Rhizocola hellebori NBRC 109834.</title>
        <authorList>
            <person name="Komaki H."/>
            <person name="Tamura T."/>
        </authorList>
    </citation>
    <scope>NUCLEOTIDE SEQUENCE</scope>
    <source>
        <strain evidence="3">NBRC 109834</strain>
    </source>
</reference>
<name>A0A8J3VJC2_9ACTN</name>
<dbReference type="Pfam" id="PF12697">
    <property type="entry name" value="Abhydrolase_6"/>
    <property type="match status" value="1"/>
</dbReference>
<evidence type="ECO:0000313" key="4">
    <source>
        <dbReference type="Proteomes" id="UP000612899"/>
    </source>
</evidence>
<dbReference type="Gene3D" id="3.40.50.1820">
    <property type="entry name" value="alpha/beta hydrolase"/>
    <property type="match status" value="1"/>
</dbReference>
<dbReference type="InterPro" id="IPR029058">
    <property type="entry name" value="AB_hydrolase_fold"/>
</dbReference>
<organism evidence="3 4">
    <name type="scientific">Rhizocola hellebori</name>
    <dbReference type="NCBI Taxonomy" id="1392758"/>
    <lineage>
        <taxon>Bacteria</taxon>
        <taxon>Bacillati</taxon>
        <taxon>Actinomycetota</taxon>
        <taxon>Actinomycetes</taxon>
        <taxon>Micromonosporales</taxon>
        <taxon>Micromonosporaceae</taxon>
        <taxon>Rhizocola</taxon>
    </lineage>
</organism>
<dbReference type="InterPro" id="IPR050300">
    <property type="entry name" value="GDXG_lipolytic_enzyme"/>
</dbReference>
<dbReference type="InterPro" id="IPR000073">
    <property type="entry name" value="AB_hydrolase_1"/>
</dbReference>
<dbReference type="GO" id="GO:0016787">
    <property type="term" value="F:hydrolase activity"/>
    <property type="evidence" value="ECO:0007669"/>
    <property type="project" value="UniProtKB-KW"/>
</dbReference>
<comment type="caution">
    <text evidence="3">The sequence shown here is derived from an EMBL/GenBank/DDBJ whole genome shotgun (WGS) entry which is preliminary data.</text>
</comment>
<feature type="domain" description="AB hydrolase-1" evidence="2">
    <location>
        <begin position="36"/>
        <end position="129"/>
    </location>
</feature>
<keyword evidence="1" id="KW-0378">Hydrolase</keyword>
<evidence type="ECO:0000259" key="2">
    <source>
        <dbReference type="Pfam" id="PF12697"/>
    </source>
</evidence>
<proteinExistence type="predicted"/>